<dbReference type="HOGENOM" id="CLU_3042987_0_0_4"/>
<sequence length="54" mass="6278">MQRFSGSLKPFYSRILQAEQPYIHCCKTGQFAGNPLYRLPENHLHKQLGKFQVA</sequence>
<evidence type="ECO:0000313" key="2">
    <source>
        <dbReference type="Proteomes" id="UP000005837"/>
    </source>
</evidence>
<dbReference type="AlphaFoldDB" id="C0DXJ2"/>
<gene>
    <name evidence="1" type="ORF">EIKCOROL_02103</name>
</gene>
<dbReference type="Proteomes" id="UP000005837">
    <property type="component" value="Unassembled WGS sequence"/>
</dbReference>
<proteinExistence type="predicted"/>
<accession>C0DXJ2</accession>
<dbReference type="EMBL" id="ACEA01000045">
    <property type="protein sequence ID" value="EEG23173.1"/>
    <property type="molecule type" value="Genomic_DNA"/>
</dbReference>
<name>C0DXJ2_EIKCO</name>
<protein>
    <submittedName>
        <fullName evidence="1">Uncharacterized protein</fullName>
    </submittedName>
</protein>
<evidence type="ECO:0000313" key="1">
    <source>
        <dbReference type="EMBL" id="EEG23173.1"/>
    </source>
</evidence>
<comment type="caution">
    <text evidence="1">The sequence shown here is derived from an EMBL/GenBank/DDBJ whole genome shotgun (WGS) entry which is preliminary data.</text>
</comment>
<organism evidence="1 2">
    <name type="scientific">Eikenella corrodens ATCC 23834</name>
    <dbReference type="NCBI Taxonomy" id="546274"/>
    <lineage>
        <taxon>Bacteria</taxon>
        <taxon>Pseudomonadati</taxon>
        <taxon>Pseudomonadota</taxon>
        <taxon>Betaproteobacteria</taxon>
        <taxon>Neisseriales</taxon>
        <taxon>Neisseriaceae</taxon>
        <taxon>Eikenella</taxon>
    </lineage>
</organism>
<reference evidence="1 2" key="1">
    <citation type="submission" date="2009-01" db="EMBL/GenBank/DDBJ databases">
        <authorList>
            <person name="Fulton L."/>
            <person name="Clifton S."/>
            <person name="Chinwalla A.T."/>
            <person name="Mitreva M."/>
            <person name="Sodergren E."/>
            <person name="Weinstock G."/>
            <person name="Clifton S."/>
            <person name="Dooling D.J."/>
            <person name="Fulton B."/>
            <person name="Minx P."/>
            <person name="Pepin K.H."/>
            <person name="Johnson M."/>
            <person name="Bhonagiri V."/>
            <person name="Nash W.E."/>
            <person name="Mardis E.R."/>
            <person name="Wilson R.K."/>
        </authorList>
    </citation>
    <scope>NUCLEOTIDE SEQUENCE [LARGE SCALE GENOMIC DNA]</scope>
    <source>
        <strain evidence="1 2">ATCC 23834</strain>
    </source>
</reference>